<keyword evidence="6" id="KW-0464">Manganese</keyword>
<evidence type="ECO:0000256" key="4">
    <source>
        <dbReference type="ARBA" id="ARBA00022801"/>
    </source>
</evidence>
<feature type="domain" description="Nudix hydrolase" evidence="7">
    <location>
        <begin position="63"/>
        <end position="195"/>
    </location>
</feature>
<dbReference type="CDD" id="cd03426">
    <property type="entry name" value="NUDIX_CoAse_Nudt7"/>
    <property type="match status" value="1"/>
</dbReference>
<proteinExistence type="predicted"/>
<dbReference type="PROSITE" id="PS51462">
    <property type="entry name" value="NUDIX"/>
    <property type="match status" value="1"/>
</dbReference>
<dbReference type="PANTHER" id="PTHR12992">
    <property type="entry name" value="NUDIX HYDROLASE"/>
    <property type="match status" value="1"/>
</dbReference>
<evidence type="ECO:0000256" key="2">
    <source>
        <dbReference type="ARBA" id="ARBA00001946"/>
    </source>
</evidence>
<protein>
    <submittedName>
        <fullName evidence="8">Coenzyme A pyrophosphatase</fullName>
    </submittedName>
</protein>
<evidence type="ECO:0000256" key="3">
    <source>
        <dbReference type="ARBA" id="ARBA00022723"/>
    </source>
</evidence>
<keyword evidence="9" id="KW-1185">Reference proteome</keyword>
<gene>
    <name evidence="8" type="ORF">GCM10011282_09750</name>
</gene>
<accession>A0ABQ2X8W4</accession>
<evidence type="ECO:0000313" key="9">
    <source>
        <dbReference type="Proteomes" id="UP000620127"/>
    </source>
</evidence>
<dbReference type="Pfam" id="PF00293">
    <property type="entry name" value="NUDIX"/>
    <property type="match status" value="1"/>
</dbReference>
<dbReference type="SUPFAM" id="SSF55811">
    <property type="entry name" value="Nudix"/>
    <property type="match status" value="1"/>
</dbReference>
<dbReference type="InterPro" id="IPR015797">
    <property type="entry name" value="NUDIX_hydrolase-like_dom_sf"/>
</dbReference>
<dbReference type="InterPro" id="IPR045121">
    <property type="entry name" value="CoAse"/>
</dbReference>
<keyword evidence="3" id="KW-0479">Metal-binding</keyword>
<organism evidence="8 9">
    <name type="scientific">Undibacterium macrobrachii</name>
    <dbReference type="NCBI Taxonomy" id="1119058"/>
    <lineage>
        <taxon>Bacteria</taxon>
        <taxon>Pseudomonadati</taxon>
        <taxon>Pseudomonadota</taxon>
        <taxon>Betaproteobacteria</taxon>
        <taxon>Burkholderiales</taxon>
        <taxon>Oxalobacteraceae</taxon>
        <taxon>Undibacterium</taxon>
    </lineage>
</organism>
<dbReference type="PANTHER" id="PTHR12992:SF11">
    <property type="entry name" value="MITOCHONDRIAL COENZYME A DIPHOSPHATASE NUDT8"/>
    <property type="match status" value="1"/>
</dbReference>
<evidence type="ECO:0000313" key="8">
    <source>
        <dbReference type="EMBL" id="GGX05418.1"/>
    </source>
</evidence>
<sequence length="231" mass="26143">MIAVMMAILNFDPQSLAIHSYADETALPSSKMTLEFLRQRFQLELSWSPENTGESSLYRGMDFKPASVLLPLLVREQGLQVLLTQRAAHLHHHGGQISFPGGRVDASDTSVEHTALREAQEEVGLMESQIEVLGRLPEYLTGTGFLVAPVVALVHPPYEFRSDPFEVASIFEVPLSFLMNPQHHQRRQFDFPDGRGLRSFYAIPYQEYFIWGATAGMLRNLFHFLRADLPD</sequence>
<reference evidence="9" key="1">
    <citation type="journal article" date="2019" name="Int. J. Syst. Evol. Microbiol.">
        <title>The Global Catalogue of Microorganisms (GCM) 10K type strain sequencing project: providing services to taxonomists for standard genome sequencing and annotation.</title>
        <authorList>
            <consortium name="The Broad Institute Genomics Platform"/>
            <consortium name="The Broad Institute Genome Sequencing Center for Infectious Disease"/>
            <person name="Wu L."/>
            <person name="Ma J."/>
        </authorList>
    </citation>
    <scope>NUCLEOTIDE SEQUENCE [LARGE SCALE GENOMIC DNA]</scope>
    <source>
        <strain evidence="9">KCTC 23916</strain>
    </source>
</reference>
<evidence type="ECO:0000256" key="5">
    <source>
        <dbReference type="ARBA" id="ARBA00022842"/>
    </source>
</evidence>
<dbReference type="EMBL" id="BMYT01000001">
    <property type="protein sequence ID" value="GGX05418.1"/>
    <property type="molecule type" value="Genomic_DNA"/>
</dbReference>
<comment type="cofactor">
    <cofactor evidence="2">
        <name>Mg(2+)</name>
        <dbReference type="ChEBI" id="CHEBI:18420"/>
    </cofactor>
</comment>
<keyword evidence="5" id="KW-0460">Magnesium</keyword>
<evidence type="ECO:0000259" key="7">
    <source>
        <dbReference type="PROSITE" id="PS51462"/>
    </source>
</evidence>
<keyword evidence="4" id="KW-0378">Hydrolase</keyword>
<dbReference type="InterPro" id="IPR000086">
    <property type="entry name" value="NUDIX_hydrolase_dom"/>
</dbReference>
<evidence type="ECO:0000256" key="1">
    <source>
        <dbReference type="ARBA" id="ARBA00001936"/>
    </source>
</evidence>
<comment type="caution">
    <text evidence="8">The sequence shown here is derived from an EMBL/GenBank/DDBJ whole genome shotgun (WGS) entry which is preliminary data.</text>
</comment>
<dbReference type="Gene3D" id="3.90.79.10">
    <property type="entry name" value="Nucleoside Triphosphate Pyrophosphohydrolase"/>
    <property type="match status" value="1"/>
</dbReference>
<evidence type="ECO:0000256" key="6">
    <source>
        <dbReference type="ARBA" id="ARBA00023211"/>
    </source>
</evidence>
<comment type="cofactor">
    <cofactor evidence="1">
        <name>Mn(2+)</name>
        <dbReference type="ChEBI" id="CHEBI:29035"/>
    </cofactor>
</comment>
<dbReference type="Proteomes" id="UP000620127">
    <property type="component" value="Unassembled WGS sequence"/>
</dbReference>
<dbReference type="NCBIfam" id="NF007980">
    <property type="entry name" value="PRK10707.1"/>
    <property type="match status" value="1"/>
</dbReference>
<name>A0ABQ2X8W4_9BURK</name>